<accession>A0ABT1UK32</accession>
<dbReference type="InterPro" id="IPR012337">
    <property type="entry name" value="RNaseH-like_sf"/>
</dbReference>
<dbReference type="PANTHER" id="PTHR35004:SF7">
    <property type="entry name" value="INTEGRASE PROTEIN"/>
    <property type="match status" value="1"/>
</dbReference>
<comment type="caution">
    <text evidence="2">The sequence shown here is derived from an EMBL/GenBank/DDBJ whole genome shotgun (WGS) entry which is preliminary data.</text>
</comment>
<dbReference type="PROSITE" id="PS50994">
    <property type="entry name" value="INTEGRASE"/>
    <property type="match status" value="1"/>
</dbReference>
<dbReference type="InterPro" id="IPR036397">
    <property type="entry name" value="RNaseH_sf"/>
</dbReference>
<dbReference type="Gene3D" id="3.30.420.10">
    <property type="entry name" value="Ribonuclease H-like superfamily/Ribonuclease H"/>
    <property type="match status" value="1"/>
</dbReference>
<gene>
    <name evidence="2" type="ORF">NP603_13885</name>
</gene>
<reference evidence="2 3" key="1">
    <citation type="submission" date="2022-07" db="EMBL/GenBank/DDBJ databases">
        <title>Methylomonas rivi sp. nov., Methylomonas rosea sp. nov., Methylomonas aureus sp. nov. and Methylomonas subterranea sp. nov., four novel methanotrophs isolated from a freshwater creek and the deep terrestrial subsurface.</title>
        <authorList>
            <person name="Abin C."/>
            <person name="Sankaranarayanan K."/>
            <person name="Garner C."/>
            <person name="Sindelar R."/>
            <person name="Kotary K."/>
            <person name="Garner R."/>
            <person name="Barclay S."/>
            <person name="Lawson P."/>
            <person name="Krumholz L."/>
        </authorList>
    </citation>
    <scope>NUCLEOTIDE SEQUENCE [LARGE SCALE GENOMIC DNA]</scope>
    <source>
        <strain evidence="2 3">SURF-1</strain>
    </source>
</reference>
<proteinExistence type="predicted"/>
<evidence type="ECO:0000313" key="3">
    <source>
        <dbReference type="Proteomes" id="UP001524569"/>
    </source>
</evidence>
<dbReference type="PANTHER" id="PTHR35004">
    <property type="entry name" value="TRANSPOSASE RV3428C-RELATED"/>
    <property type="match status" value="1"/>
</dbReference>
<feature type="domain" description="Integrase catalytic" evidence="1">
    <location>
        <begin position="150"/>
        <end position="350"/>
    </location>
</feature>
<dbReference type="SUPFAM" id="SSF53098">
    <property type="entry name" value="Ribonuclease H-like"/>
    <property type="match status" value="1"/>
</dbReference>
<dbReference type="RefSeq" id="WP_256611499.1">
    <property type="nucleotide sequence ID" value="NZ_JANIBM010000017.1"/>
</dbReference>
<name>A0ABT1UK32_9GAMM</name>
<sequence length="588" mass="65312">MFMASLDTAYLVGIMHEADNAGHGKKGDVYKRACAFLGVSLQTLHRELSMIRVNSRKRRADAGNHQLSLAEAHIISAYLMEGYRQNNKKMVAIGEAVASLRANGLILAANVDTDTGELTELSDSAVARALRSYNLHPEQLRRPAPHVNLRSKHPNHVWQIDASVCTLYYLPTGESLIETNQAVHYKNKPGNLEKISQQRVIRYVGTDHCSGVIRWRYFPHSESGEHTVQFIAWMIKPKAALTLDPFYGVPFIIQVDPGATSAGLVQRFCDRLGIELHVNKPGAPRSKGQVENGNNLVEVNFEQGLRFCGHKIKSIADLNRHADVYQRYFNATRKHTRTGMTRTEGWLHIKPHELRTVNEAVDLLALATSKPESRKVSGDLTISYKGKWKVGKLPFVQVGDDVLVCDNPLNGMVMAVIMGDDDRETYVELEQVTINEWGFNADGPVIGNNYASHADTVADTNRKLVAQIATGTTNLDDAKKVRSRKGYAPFEGKIDPFKVANETEIQTVLPKRGTDAGLESPTRELHRMNRVQMAKWLAGRLRDDYDPAMLPDLAKRFPDGATEPELEQVLADLAAGRSAAGRAKLQAV</sequence>
<dbReference type="InterPro" id="IPR001584">
    <property type="entry name" value="Integrase_cat-core"/>
</dbReference>
<keyword evidence="3" id="KW-1185">Reference proteome</keyword>
<dbReference type="Proteomes" id="UP001524569">
    <property type="component" value="Unassembled WGS sequence"/>
</dbReference>
<organism evidence="2 3">
    <name type="scientific">Methylomonas aurea</name>
    <dbReference type="NCBI Taxonomy" id="2952224"/>
    <lineage>
        <taxon>Bacteria</taxon>
        <taxon>Pseudomonadati</taxon>
        <taxon>Pseudomonadota</taxon>
        <taxon>Gammaproteobacteria</taxon>
        <taxon>Methylococcales</taxon>
        <taxon>Methylococcaceae</taxon>
        <taxon>Methylomonas</taxon>
    </lineage>
</organism>
<evidence type="ECO:0000259" key="1">
    <source>
        <dbReference type="PROSITE" id="PS50994"/>
    </source>
</evidence>
<dbReference type="EMBL" id="JANIBM010000017">
    <property type="protein sequence ID" value="MCQ8182208.1"/>
    <property type="molecule type" value="Genomic_DNA"/>
</dbReference>
<evidence type="ECO:0000313" key="2">
    <source>
        <dbReference type="EMBL" id="MCQ8182208.1"/>
    </source>
</evidence>
<protein>
    <recommendedName>
        <fullName evidence="1">Integrase catalytic domain-containing protein</fullName>
    </recommendedName>
</protein>